<protein>
    <recommendedName>
        <fullName evidence="3">Aspartate kinase</fullName>
    </recommendedName>
</protein>
<gene>
    <name evidence="1" type="ORF">NH26_04640</name>
</gene>
<evidence type="ECO:0000313" key="2">
    <source>
        <dbReference type="Proteomes" id="UP000179797"/>
    </source>
</evidence>
<dbReference type="Proteomes" id="UP000179797">
    <property type="component" value="Unassembled WGS sequence"/>
</dbReference>
<dbReference type="EMBL" id="JRYR02000001">
    <property type="protein sequence ID" value="OHX65685.1"/>
    <property type="molecule type" value="Genomic_DNA"/>
</dbReference>
<comment type="caution">
    <text evidence="1">The sequence shown here is derived from an EMBL/GenBank/DDBJ whole genome shotgun (WGS) entry which is preliminary data.</text>
</comment>
<reference evidence="1 2" key="1">
    <citation type="journal article" date="2012" name="Int. J. Syst. Evol. Microbiol.">
        <title>Flammeovirga pacifica sp. nov., isolated from deep-sea sediment.</title>
        <authorList>
            <person name="Xu H."/>
            <person name="Fu Y."/>
            <person name="Yang N."/>
            <person name="Ding Z."/>
            <person name="Lai Q."/>
            <person name="Zeng R."/>
        </authorList>
    </citation>
    <scope>NUCLEOTIDE SEQUENCE [LARGE SCALE GENOMIC DNA]</scope>
    <source>
        <strain evidence="2">DSM 24597 / LMG 26175 / WPAGA1</strain>
    </source>
</reference>
<name>A0A1S1YXT0_FLAPC</name>
<proteinExistence type="predicted"/>
<dbReference type="AlphaFoldDB" id="A0A1S1YXT0"/>
<dbReference type="RefSeq" id="WP_044222217.1">
    <property type="nucleotide sequence ID" value="NZ_JRYR02000001.1"/>
</dbReference>
<evidence type="ECO:0008006" key="3">
    <source>
        <dbReference type="Google" id="ProtNLM"/>
    </source>
</evidence>
<accession>A0A1S1YXT0</accession>
<dbReference type="OrthoDB" id="368469at2"/>
<dbReference type="STRING" id="915059.NH26_04640"/>
<keyword evidence="2" id="KW-1185">Reference proteome</keyword>
<organism evidence="1 2">
    <name type="scientific">Flammeovirga pacifica</name>
    <dbReference type="NCBI Taxonomy" id="915059"/>
    <lineage>
        <taxon>Bacteria</taxon>
        <taxon>Pseudomonadati</taxon>
        <taxon>Bacteroidota</taxon>
        <taxon>Cytophagia</taxon>
        <taxon>Cytophagales</taxon>
        <taxon>Flammeovirgaceae</taxon>
        <taxon>Flammeovirga</taxon>
    </lineage>
</organism>
<evidence type="ECO:0000313" key="1">
    <source>
        <dbReference type="EMBL" id="OHX65685.1"/>
    </source>
</evidence>
<sequence length="220" mass="25048">MITIAEAVEEIVRKSPFLEEAIVDGIVNYTGLARQIMPEVEEKLMKDVQIGGVVMAIQRLRPKLSKLDIEHEVLDYLKKMGEIIVRSDLIDYTFKNSPTLLSKQQELLKVIQGEKDVFQASSKGVYETNLVTSKKMLDQLIHIFHGEEIISKKDNLASLTMRLPQDNTSVPGIYYYLLKKIAWEGINIVEVISTTNEFTLILDKNDVNRTFGLLHNLVND</sequence>